<dbReference type="Proteomes" id="UP000824890">
    <property type="component" value="Unassembled WGS sequence"/>
</dbReference>
<accession>A0ABQ7YZQ1</accession>
<keyword evidence="2" id="KW-1185">Reference proteome</keyword>
<gene>
    <name evidence="1" type="ORF">HID58_070760</name>
</gene>
<sequence length="226" mass="25562">MIEEVREEGYILNQDVRNTQSEEKELTHSSSEFQAELIKTHAAPTKVIPETLVEENGLDLVKDTERDNLLGVDGMDLDEFLNSLLTNGNNENVEDEFHSLSDEDIEDDVKFREDGRRKNRVTMQRQRLWLLEIRGPRKWLFKPSTITGGSTKMRMYQALISPRTCSVAKTGTSQGENSKQVEDKDVLILFGRNKQQTFGKYGITAACGEEAITFACLGNQNINATS</sequence>
<organism evidence="1 2">
    <name type="scientific">Brassica napus</name>
    <name type="common">Rape</name>
    <dbReference type="NCBI Taxonomy" id="3708"/>
    <lineage>
        <taxon>Eukaryota</taxon>
        <taxon>Viridiplantae</taxon>
        <taxon>Streptophyta</taxon>
        <taxon>Embryophyta</taxon>
        <taxon>Tracheophyta</taxon>
        <taxon>Spermatophyta</taxon>
        <taxon>Magnoliopsida</taxon>
        <taxon>eudicotyledons</taxon>
        <taxon>Gunneridae</taxon>
        <taxon>Pentapetalae</taxon>
        <taxon>rosids</taxon>
        <taxon>malvids</taxon>
        <taxon>Brassicales</taxon>
        <taxon>Brassicaceae</taxon>
        <taxon>Brassiceae</taxon>
        <taxon>Brassica</taxon>
    </lineage>
</organism>
<reference evidence="1 2" key="1">
    <citation type="submission" date="2021-05" db="EMBL/GenBank/DDBJ databases">
        <title>Genome Assembly of Synthetic Allotetraploid Brassica napus Reveals Homoeologous Exchanges between Subgenomes.</title>
        <authorList>
            <person name="Davis J.T."/>
        </authorList>
    </citation>
    <scope>NUCLEOTIDE SEQUENCE [LARGE SCALE GENOMIC DNA]</scope>
    <source>
        <strain evidence="2">cv. Da-Ae</strain>
        <tissue evidence="1">Seedling</tissue>
    </source>
</reference>
<evidence type="ECO:0000313" key="2">
    <source>
        <dbReference type="Proteomes" id="UP000824890"/>
    </source>
</evidence>
<name>A0ABQ7YZQ1_BRANA</name>
<dbReference type="EMBL" id="JAGKQM010000016">
    <property type="protein sequence ID" value="KAH0873398.1"/>
    <property type="molecule type" value="Genomic_DNA"/>
</dbReference>
<protein>
    <submittedName>
        <fullName evidence="1">Uncharacterized protein</fullName>
    </submittedName>
</protein>
<proteinExistence type="predicted"/>
<comment type="caution">
    <text evidence="1">The sequence shown here is derived from an EMBL/GenBank/DDBJ whole genome shotgun (WGS) entry which is preliminary data.</text>
</comment>
<evidence type="ECO:0000313" key="1">
    <source>
        <dbReference type="EMBL" id="KAH0873398.1"/>
    </source>
</evidence>